<dbReference type="GO" id="GO:0005829">
    <property type="term" value="C:cytosol"/>
    <property type="evidence" value="ECO:0007669"/>
    <property type="project" value="TreeGrafter"/>
</dbReference>
<evidence type="ECO:0000313" key="7">
    <source>
        <dbReference type="Proteomes" id="UP000002572"/>
    </source>
</evidence>
<sequence length="492" mass="55557">MLCTKTHQRGIFARSWPGVQVYLFSICISGYSRFCAYTISVEWNMPDKKTIILDTNVILLNPRAIYDFNGNDVVIPISVIEELDKFKRNMDQLGRSAREFSRMLDQIRSQGNIHEGVVLFPEDNDAKISVLMASDEAMRLLPKALRGDAADNIILSMALQLKQEGKNVVFVSRDTNLRIKGDACGVPSIDYESDKIDIRELYMGSHDMFTSSDVIQAMHSQGKIKASDILPKDQTFYDNQFFLLQNEANPSNSALGRYFKNTDEIRKVFDDYPEQGIWGIHPRNKEQRYAFDLLLDDNIKLVSLVGIAGTGKTLLAIAAGLKKVADEGKYKKLLVSRPVFPMGKDIGYLPGDIKDKLQPWMTPIYDNVDFLIGAPEMDYERKSYQELFSQGIMEIEALTYIRGRSLPYQYFIVDEAQNLTPHEIKTIITRAGNGTKIVFTGDPYQIDNPYVDSSSNGLSNIVERFKGQHIAGHVTMIKGERSELAELAANIL</sequence>
<dbReference type="STRING" id="653733.Selin_2114"/>
<name>E6W380_DESIS</name>
<dbReference type="Pfam" id="PF13638">
    <property type="entry name" value="PIN_4"/>
    <property type="match status" value="1"/>
</dbReference>
<organism evidence="6 7">
    <name type="scientific">Desulfurispirillum indicum (strain ATCC BAA-1389 / DSM 22839 / S5)</name>
    <dbReference type="NCBI Taxonomy" id="653733"/>
    <lineage>
        <taxon>Bacteria</taxon>
        <taxon>Pseudomonadati</taxon>
        <taxon>Chrysiogenota</taxon>
        <taxon>Chrysiogenia</taxon>
        <taxon>Chrysiogenales</taxon>
        <taxon>Chrysiogenaceae</taxon>
        <taxon>Desulfurispirillum</taxon>
    </lineage>
</organism>
<protein>
    <submittedName>
        <fullName evidence="6">PhoH family protein</fullName>
    </submittedName>
</protein>
<dbReference type="InterPro" id="IPR002716">
    <property type="entry name" value="PIN_dom"/>
</dbReference>
<dbReference type="AlphaFoldDB" id="E6W380"/>
<keyword evidence="7" id="KW-1185">Reference proteome</keyword>
<evidence type="ECO:0000313" key="6">
    <source>
        <dbReference type="EMBL" id="ADU66834.1"/>
    </source>
</evidence>
<proteinExistence type="inferred from homology"/>
<dbReference type="Gene3D" id="3.40.50.1010">
    <property type="entry name" value="5'-nuclease"/>
    <property type="match status" value="1"/>
</dbReference>
<gene>
    <name evidence="6" type="ordered locus">Selin_2114</name>
</gene>
<accession>E6W380</accession>
<dbReference type="GO" id="GO:0005524">
    <property type="term" value="F:ATP binding"/>
    <property type="evidence" value="ECO:0007669"/>
    <property type="project" value="UniProtKB-KW"/>
</dbReference>
<keyword evidence="2" id="KW-0547">Nucleotide-binding</keyword>
<dbReference type="HOGENOM" id="CLU_022283_2_1_0"/>
<dbReference type="SUPFAM" id="SSF52540">
    <property type="entry name" value="P-loop containing nucleoside triphosphate hydrolases"/>
    <property type="match status" value="1"/>
</dbReference>
<dbReference type="InterPro" id="IPR003714">
    <property type="entry name" value="PhoH"/>
</dbReference>
<dbReference type="Proteomes" id="UP000002572">
    <property type="component" value="Chromosome"/>
</dbReference>
<dbReference type="PANTHER" id="PTHR30473:SF2">
    <property type="entry name" value="PIN DOMAIN-CONTAINING PROTEIN"/>
    <property type="match status" value="1"/>
</dbReference>
<keyword evidence="3" id="KW-0067">ATP-binding</keyword>
<dbReference type="InterPro" id="IPR029060">
    <property type="entry name" value="PIN-like_dom_sf"/>
</dbReference>
<evidence type="ECO:0000256" key="1">
    <source>
        <dbReference type="ARBA" id="ARBA00010393"/>
    </source>
</evidence>
<dbReference type="CDD" id="cd09883">
    <property type="entry name" value="PIN_VapC_PhoHL-ATPase"/>
    <property type="match status" value="1"/>
</dbReference>
<dbReference type="InterPro" id="IPR051451">
    <property type="entry name" value="PhoH2-like"/>
</dbReference>
<evidence type="ECO:0000256" key="4">
    <source>
        <dbReference type="ARBA" id="ARBA00046345"/>
    </source>
</evidence>
<comment type="similarity">
    <text evidence="4">In the N-terminal section; belongs to the PINc/VapC protein family.</text>
</comment>
<dbReference type="InterPro" id="IPR027417">
    <property type="entry name" value="P-loop_NTPase"/>
</dbReference>
<dbReference type="EMBL" id="CP002432">
    <property type="protein sequence ID" value="ADU66834.1"/>
    <property type="molecule type" value="Genomic_DNA"/>
</dbReference>
<dbReference type="InParanoid" id="E6W380"/>
<dbReference type="KEGG" id="din:Selin_2114"/>
<feature type="domain" description="PIN" evidence="5">
    <location>
        <begin position="49"/>
        <end position="179"/>
    </location>
</feature>
<dbReference type="Gene3D" id="3.40.50.300">
    <property type="entry name" value="P-loop containing nucleotide triphosphate hydrolases"/>
    <property type="match status" value="1"/>
</dbReference>
<evidence type="ECO:0000256" key="2">
    <source>
        <dbReference type="ARBA" id="ARBA00022741"/>
    </source>
</evidence>
<evidence type="ECO:0000256" key="3">
    <source>
        <dbReference type="ARBA" id="ARBA00022840"/>
    </source>
</evidence>
<dbReference type="FunFam" id="3.40.50.300:FF:000013">
    <property type="entry name" value="PhoH family ATPase"/>
    <property type="match status" value="1"/>
</dbReference>
<dbReference type="SUPFAM" id="SSF88723">
    <property type="entry name" value="PIN domain-like"/>
    <property type="match status" value="1"/>
</dbReference>
<evidence type="ECO:0000259" key="5">
    <source>
        <dbReference type="SMART" id="SM00670"/>
    </source>
</evidence>
<comment type="similarity">
    <text evidence="1">Belongs to the PhoH family.</text>
</comment>
<dbReference type="Pfam" id="PF02562">
    <property type="entry name" value="PhoH"/>
    <property type="match status" value="1"/>
</dbReference>
<reference evidence="6 7" key="1">
    <citation type="submission" date="2010-12" db="EMBL/GenBank/DDBJ databases">
        <title>Complete sequence of Desulfurispirillum indicum S5.</title>
        <authorList>
            <consortium name="US DOE Joint Genome Institute"/>
            <person name="Lucas S."/>
            <person name="Copeland A."/>
            <person name="Lapidus A."/>
            <person name="Cheng J.-F."/>
            <person name="Goodwin L."/>
            <person name="Pitluck S."/>
            <person name="Chertkov O."/>
            <person name="Held B."/>
            <person name="Detter J.C."/>
            <person name="Han C."/>
            <person name="Tapia R."/>
            <person name="Land M."/>
            <person name="Hauser L."/>
            <person name="Kyrpides N."/>
            <person name="Ivanova N."/>
            <person name="Mikhailova N."/>
            <person name="Haggblom M."/>
            <person name="Rauschenbach I."/>
            <person name="Bini E."/>
            <person name="Woyke T."/>
        </authorList>
    </citation>
    <scope>NUCLEOTIDE SEQUENCE [LARGE SCALE GENOMIC DNA]</scope>
    <source>
        <strain evidence="7">ATCC BAA-1389 / DSM 22839 / S5</strain>
    </source>
</reference>
<dbReference type="eggNOG" id="COG1875">
    <property type="taxonomic scope" value="Bacteria"/>
</dbReference>
<dbReference type="PANTHER" id="PTHR30473">
    <property type="entry name" value="PROTEIN PHOH"/>
    <property type="match status" value="1"/>
</dbReference>
<dbReference type="SMART" id="SM00670">
    <property type="entry name" value="PINc"/>
    <property type="match status" value="1"/>
</dbReference>